<proteinExistence type="predicted"/>
<feature type="compositionally biased region" description="Acidic residues" evidence="1">
    <location>
        <begin position="198"/>
        <end position="215"/>
    </location>
</feature>
<keyword evidence="3" id="KW-1185">Reference proteome</keyword>
<accession>A0A165EKT0</accession>
<dbReference type="EMBL" id="KV424001">
    <property type="protein sequence ID" value="KZT55071.1"/>
    <property type="molecule type" value="Genomic_DNA"/>
</dbReference>
<dbReference type="Proteomes" id="UP000076842">
    <property type="component" value="Unassembled WGS sequence"/>
</dbReference>
<dbReference type="AlphaFoldDB" id="A0A165EKT0"/>
<gene>
    <name evidence="2" type="ORF">CALCODRAFT_546631</name>
</gene>
<organism evidence="2 3">
    <name type="scientific">Calocera cornea HHB12733</name>
    <dbReference type="NCBI Taxonomy" id="1353952"/>
    <lineage>
        <taxon>Eukaryota</taxon>
        <taxon>Fungi</taxon>
        <taxon>Dikarya</taxon>
        <taxon>Basidiomycota</taxon>
        <taxon>Agaricomycotina</taxon>
        <taxon>Dacrymycetes</taxon>
        <taxon>Dacrymycetales</taxon>
        <taxon>Dacrymycetaceae</taxon>
        <taxon>Calocera</taxon>
    </lineage>
</organism>
<dbReference type="InParanoid" id="A0A165EKT0"/>
<reference evidence="2 3" key="1">
    <citation type="journal article" date="2016" name="Mol. Biol. Evol.">
        <title>Comparative Genomics of Early-Diverging Mushroom-Forming Fungi Provides Insights into the Origins of Lignocellulose Decay Capabilities.</title>
        <authorList>
            <person name="Nagy L.G."/>
            <person name="Riley R."/>
            <person name="Tritt A."/>
            <person name="Adam C."/>
            <person name="Daum C."/>
            <person name="Floudas D."/>
            <person name="Sun H."/>
            <person name="Yadav J.S."/>
            <person name="Pangilinan J."/>
            <person name="Larsson K.H."/>
            <person name="Matsuura K."/>
            <person name="Barry K."/>
            <person name="Labutti K."/>
            <person name="Kuo R."/>
            <person name="Ohm R.A."/>
            <person name="Bhattacharya S.S."/>
            <person name="Shirouzu T."/>
            <person name="Yoshinaga Y."/>
            <person name="Martin F.M."/>
            <person name="Grigoriev I.V."/>
            <person name="Hibbett D.S."/>
        </authorList>
    </citation>
    <scope>NUCLEOTIDE SEQUENCE [LARGE SCALE GENOMIC DNA]</scope>
    <source>
        <strain evidence="2 3">HHB12733</strain>
    </source>
</reference>
<name>A0A165EKT0_9BASI</name>
<protein>
    <submittedName>
        <fullName evidence="2">Uncharacterized protein</fullName>
    </submittedName>
</protein>
<feature type="region of interest" description="Disordered" evidence="1">
    <location>
        <begin position="197"/>
        <end position="226"/>
    </location>
</feature>
<evidence type="ECO:0000256" key="1">
    <source>
        <dbReference type="SAM" id="MobiDB-lite"/>
    </source>
</evidence>
<evidence type="ECO:0000313" key="3">
    <source>
        <dbReference type="Proteomes" id="UP000076842"/>
    </source>
</evidence>
<evidence type="ECO:0000313" key="2">
    <source>
        <dbReference type="EMBL" id="KZT55071.1"/>
    </source>
</evidence>
<dbReference type="OrthoDB" id="444848at2759"/>
<sequence>MSPFYMVHGIHPLLPMDILEATWLVPPPNQLLSREELISYRARQLLKRTEDLNDIEERISRSRFRNAERFREKFENLIFDHRFDTGDLVLMRNSRHDGPLRDKTQHRYLGPYIVVKRHSGGAYTLADLDGSVFRHTIAKFRVIPYLSRKDLSGAVETVLRNLDNADYADGIDQGMAMVEEVVESNIEGLDNTGIGADIAEDEEEDIDTAEPETVESIEGPERRIEA</sequence>
<dbReference type="STRING" id="1353952.A0A165EKT0"/>